<dbReference type="InterPro" id="IPR027471">
    <property type="entry name" value="YbeD-like_sf"/>
</dbReference>
<dbReference type="STRING" id="392484.LP43_1041"/>
<dbReference type="EMBL" id="JRQD01000002">
    <property type="protein sequence ID" value="KGM07430.1"/>
    <property type="molecule type" value="Genomic_DNA"/>
</dbReference>
<comment type="caution">
    <text evidence="3">The sequence shown here is derived from an EMBL/GenBank/DDBJ whole genome shotgun (WGS) entry which is preliminary data.</text>
</comment>
<accession>A0A0A0BHS1</accession>
<dbReference type="SUPFAM" id="SSF117991">
    <property type="entry name" value="YbeD/HP0495-like"/>
    <property type="match status" value="1"/>
</dbReference>
<dbReference type="InterPro" id="IPR007454">
    <property type="entry name" value="UPF0250_YbeD-like"/>
</dbReference>
<dbReference type="AlphaFoldDB" id="A0A0A0BHS1"/>
<evidence type="ECO:0000256" key="1">
    <source>
        <dbReference type="ARBA" id="ARBA00008460"/>
    </source>
</evidence>
<proteinExistence type="inferred from homology"/>
<reference evidence="3 4" key="1">
    <citation type="submission" date="2014-09" db="EMBL/GenBank/DDBJ databases">
        <authorList>
            <person name="Grob C."/>
            <person name="Taubert M."/>
            <person name="Howat A.M."/>
            <person name="Burns O.J."/>
            <person name="Dixon J.L."/>
            <person name="Chen Y."/>
            <person name="Murrell J.C."/>
        </authorList>
    </citation>
    <scope>NUCLEOTIDE SEQUENCE [LARGE SCALE GENOMIC DNA]</scope>
    <source>
        <strain evidence="3">L4</strain>
    </source>
</reference>
<dbReference type="Pfam" id="PF04359">
    <property type="entry name" value="DUF493"/>
    <property type="match status" value="1"/>
</dbReference>
<name>A0A0A0BHS1_9GAMM</name>
<dbReference type="GO" id="GO:0005829">
    <property type="term" value="C:cytosol"/>
    <property type="evidence" value="ECO:0007669"/>
    <property type="project" value="TreeGrafter"/>
</dbReference>
<sequence length="91" mass="10146">MSEQDKQETLLEFPCDYAIKAMGETSEQLDAVVVEIVRRHVEDINEGAVSTKQSSGGKFTSITVTIRATSKPQLDAIYQELSSHELIKYVL</sequence>
<dbReference type="Gene3D" id="3.30.70.260">
    <property type="match status" value="1"/>
</dbReference>
<dbReference type="HAMAP" id="MF_00659">
    <property type="entry name" value="UPF0250"/>
    <property type="match status" value="1"/>
</dbReference>
<gene>
    <name evidence="3" type="ORF">LP43_1041</name>
</gene>
<dbReference type="RefSeq" id="WP_036312684.1">
    <property type="nucleotide sequence ID" value="NZ_JRQD01000002.1"/>
</dbReference>
<dbReference type="Proteomes" id="UP000029999">
    <property type="component" value="Unassembled WGS sequence"/>
</dbReference>
<organism evidence="3 4">
    <name type="scientific">Methylophaga thiooxydans</name>
    <dbReference type="NCBI Taxonomy" id="392484"/>
    <lineage>
        <taxon>Bacteria</taxon>
        <taxon>Pseudomonadati</taxon>
        <taxon>Pseudomonadota</taxon>
        <taxon>Gammaproteobacteria</taxon>
        <taxon>Thiotrichales</taxon>
        <taxon>Piscirickettsiaceae</taxon>
        <taxon>Methylophaga</taxon>
    </lineage>
</organism>
<protein>
    <recommendedName>
        <fullName evidence="2">UPF0250 protein LP43_1041</fullName>
    </recommendedName>
</protein>
<dbReference type="PANTHER" id="PTHR38036:SF1">
    <property type="entry name" value="UPF0250 PROTEIN YBED"/>
    <property type="match status" value="1"/>
</dbReference>
<dbReference type="PANTHER" id="PTHR38036">
    <property type="entry name" value="UPF0250 PROTEIN YBED"/>
    <property type="match status" value="1"/>
</dbReference>
<evidence type="ECO:0000256" key="2">
    <source>
        <dbReference type="HAMAP-Rule" id="MF_00659"/>
    </source>
</evidence>
<comment type="similarity">
    <text evidence="1 2">Belongs to the UPF0250 family.</text>
</comment>
<evidence type="ECO:0000313" key="3">
    <source>
        <dbReference type="EMBL" id="KGM07430.1"/>
    </source>
</evidence>
<evidence type="ECO:0000313" key="4">
    <source>
        <dbReference type="Proteomes" id="UP000029999"/>
    </source>
</evidence>